<dbReference type="Pfam" id="PF00395">
    <property type="entry name" value="SLH"/>
    <property type="match status" value="2"/>
</dbReference>
<organism evidence="3 4">
    <name type="scientific">Paenibacillus mendelii</name>
    <dbReference type="NCBI Taxonomy" id="206163"/>
    <lineage>
        <taxon>Bacteria</taxon>
        <taxon>Bacillati</taxon>
        <taxon>Bacillota</taxon>
        <taxon>Bacilli</taxon>
        <taxon>Bacillales</taxon>
        <taxon>Paenibacillaceae</taxon>
        <taxon>Paenibacillus</taxon>
    </lineage>
</organism>
<dbReference type="InterPro" id="IPR051465">
    <property type="entry name" value="Cell_Envelope_Struct_Comp"/>
</dbReference>
<dbReference type="Gene3D" id="2.130.10.10">
    <property type="entry name" value="YVTN repeat-like/Quinoprotein amine dehydrogenase"/>
    <property type="match status" value="1"/>
</dbReference>
<feature type="compositionally biased region" description="Polar residues" evidence="1">
    <location>
        <begin position="189"/>
        <end position="202"/>
    </location>
</feature>
<sequence length="561" mass="59053">MTVGSSPSALAIYEDGNKVYVANAGSNNVTVIDGATYAITQISSGKNPVALAVDPVSAHVYVANFNGNSLTVIVERRTTEMDLSSLTLSVGSLTPAFDPLTNNYSVNVDNGISTLTVTASTVHEGASIRVGATAYGNSAVVPVTLHVGKNELVIQVQSPDGYRSRGYNLTIYRASGTAPETPTDGGHSTPPNGQGTDSSGITTVPGRLKLAPSTATISVTPDTDGTPVYKAVLHAEPLMKALGMLKDKEQSERVVTFEITGTEQVRQVGIPGQVILDSASLNETFIRIKAANADYSLPTHQASLVSFLQQLGQDQANKAIIYVSMRTITGSDAQRIADHLAEAGIELLGDIVDFTLTVETNGKSYTLSDYGSTYVARSLYLPGTIDASHSTAVVIDPVTGNVSFVPSVFRAADGGTAATIYRNTSSLYAVVRSMKTFADLSGHWAKSDVELLASKQIVKGVSTKNFAPNNNVTRAEFVSLIVRALGLGEEASYTERFIDVSATDWFVGAVGAASKVSIVNGLEDGTFRPGETITREQMAVMLSNALKFAINKFAASTTANV</sequence>
<gene>
    <name evidence="3" type="ORF">ACFFJ8_16380</name>
</gene>
<accession>A0ABV6JAN8</accession>
<dbReference type="InterPro" id="IPR015943">
    <property type="entry name" value="WD40/YVTN_repeat-like_dom_sf"/>
</dbReference>
<dbReference type="InterPro" id="IPR011964">
    <property type="entry name" value="YVTN_b-propeller_repeat"/>
</dbReference>
<evidence type="ECO:0000259" key="2">
    <source>
        <dbReference type="PROSITE" id="PS51272"/>
    </source>
</evidence>
<keyword evidence="4" id="KW-1185">Reference proteome</keyword>
<dbReference type="PANTHER" id="PTHR43308:SF5">
    <property type="entry name" value="S-LAYER PROTEIN _ PEPTIDOGLYCAN ENDO-BETA-N-ACETYLGLUCOSAMINIDASE"/>
    <property type="match status" value="1"/>
</dbReference>
<dbReference type="SUPFAM" id="SSF50974">
    <property type="entry name" value="Nitrous oxide reductase, N-terminal domain"/>
    <property type="match status" value="1"/>
</dbReference>
<dbReference type="InterPro" id="IPR001119">
    <property type="entry name" value="SLH_dom"/>
</dbReference>
<name>A0ABV6JAN8_9BACL</name>
<dbReference type="Pfam" id="PF12733">
    <property type="entry name" value="Cadherin-like"/>
    <property type="match status" value="1"/>
</dbReference>
<dbReference type="InterPro" id="IPR011045">
    <property type="entry name" value="N2O_reductase_N"/>
</dbReference>
<comment type="caution">
    <text evidence="3">The sequence shown here is derived from an EMBL/GenBank/DDBJ whole genome shotgun (WGS) entry which is preliminary data.</text>
</comment>
<dbReference type="EMBL" id="JBHLVF010000028">
    <property type="protein sequence ID" value="MFC0392944.1"/>
    <property type="molecule type" value="Genomic_DNA"/>
</dbReference>
<feature type="domain" description="SLH" evidence="2">
    <location>
        <begin position="497"/>
        <end position="556"/>
    </location>
</feature>
<protein>
    <submittedName>
        <fullName evidence="3">S-layer homology domain-containing protein</fullName>
    </submittedName>
</protein>
<evidence type="ECO:0000256" key="1">
    <source>
        <dbReference type="SAM" id="MobiDB-lite"/>
    </source>
</evidence>
<reference evidence="3 4" key="1">
    <citation type="submission" date="2024-09" db="EMBL/GenBank/DDBJ databases">
        <authorList>
            <person name="Sun Q."/>
            <person name="Mori K."/>
        </authorList>
    </citation>
    <scope>NUCLEOTIDE SEQUENCE [LARGE SCALE GENOMIC DNA]</scope>
    <source>
        <strain evidence="3 4">CCM 4839</strain>
    </source>
</reference>
<dbReference type="NCBIfam" id="TIGR02276">
    <property type="entry name" value="beta_rpt_yvtn"/>
    <property type="match status" value="1"/>
</dbReference>
<dbReference type="PROSITE" id="PS51272">
    <property type="entry name" value="SLH"/>
    <property type="match status" value="2"/>
</dbReference>
<dbReference type="InterPro" id="IPR025883">
    <property type="entry name" value="Cadherin-like_domain"/>
</dbReference>
<dbReference type="PANTHER" id="PTHR43308">
    <property type="entry name" value="OUTER MEMBRANE PROTEIN ALPHA-RELATED"/>
    <property type="match status" value="1"/>
</dbReference>
<dbReference type="Proteomes" id="UP001589818">
    <property type="component" value="Unassembled WGS sequence"/>
</dbReference>
<proteinExistence type="predicted"/>
<feature type="region of interest" description="Disordered" evidence="1">
    <location>
        <begin position="175"/>
        <end position="205"/>
    </location>
</feature>
<evidence type="ECO:0000313" key="3">
    <source>
        <dbReference type="EMBL" id="MFC0392944.1"/>
    </source>
</evidence>
<dbReference type="RefSeq" id="WP_204819054.1">
    <property type="nucleotide sequence ID" value="NZ_JANHOF010000018.1"/>
</dbReference>
<evidence type="ECO:0000313" key="4">
    <source>
        <dbReference type="Proteomes" id="UP001589818"/>
    </source>
</evidence>
<feature type="domain" description="SLH" evidence="2">
    <location>
        <begin position="432"/>
        <end position="495"/>
    </location>
</feature>